<dbReference type="SUPFAM" id="SSF51905">
    <property type="entry name" value="FAD/NAD(P)-binding domain"/>
    <property type="match status" value="1"/>
</dbReference>
<dbReference type="PANTHER" id="PTHR46865">
    <property type="entry name" value="OXIDOREDUCTASE-RELATED"/>
    <property type="match status" value="1"/>
</dbReference>
<dbReference type="EMBL" id="MU157840">
    <property type="protein sequence ID" value="KAF9530430.1"/>
    <property type="molecule type" value="Genomic_DNA"/>
</dbReference>
<dbReference type="GO" id="GO:0016491">
    <property type="term" value="F:oxidoreductase activity"/>
    <property type="evidence" value="ECO:0007669"/>
    <property type="project" value="UniProtKB-KW"/>
</dbReference>
<evidence type="ECO:0000259" key="5">
    <source>
        <dbReference type="Pfam" id="PF01494"/>
    </source>
</evidence>
<dbReference type="InterPro" id="IPR051704">
    <property type="entry name" value="FAD_aromatic-hydroxylase"/>
</dbReference>
<reference evidence="6" key="1">
    <citation type="submission" date="2020-11" db="EMBL/GenBank/DDBJ databases">
        <authorList>
            <consortium name="DOE Joint Genome Institute"/>
            <person name="Ahrendt S."/>
            <person name="Riley R."/>
            <person name="Andreopoulos W."/>
            <person name="Labutti K."/>
            <person name="Pangilinan J."/>
            <person name="Ruiz-Duenas F.J."/>
            <person name="Barrasa J.M."/>
            <person name="Sanchez-Garcia M."/>
            <person name="Camarero S."/>
            <person name="Miyauchi S."/>
            <person name="Serrano A."/>
            <person name="Linde D."/>
            <person name="Babiker R."/>
            <person name="Drula E."/>
            <person name="Ayuso-Fernandez I."/>
            <person name="Pacheco R."/>
            <person name="Padilla G."/>
            <person name="Ferreira P."/>
            <person name="Barriuso J."/>
            <person name="Kellner H."/>
            <person name="Castanera R."/>
            <person name="Alfaro M."/>
            <person name="Ramirez L."/>
            <person name="Pisabarro A.G."/>
            <person name="Kuo A."/>
            <person name="Tritt A."/>
            <person name="Lipzen A."/>
            <person name="He G."/>
            <person name="Yan M."/>
            <person name="Ng V."/>
            <person name="Cullen D."/>
            <person name="Martin F."/>
            <person name="Rosso M.-N."/>
            <person name="Henrissat B."/>
            <person name="Hibbett D."/>
            <person name="Martinez A.T."/>
            <person name="Grigoriev I.V."/>
        </authorList>
    </citation>
    <scope>NUCLEOTIDE SEQUENCE</scope>
    <source>
        <strain evidence="6">CBS 506.95</strain>
    </source>
</reference>
<keyword evidence="3" id="KW-0560">Oxidoreductase</keyword>
<evidence type="ECO:0000256" key="3">
    <source>
        <dbReference type="ARBA" id="ARBA00023002"/>
    </source>
</evidence>
<feature type="transmembrane region" description="Helical" evidence="4">
    <location>
        <begin position="369"/>
        <end position="389"/>
    </location>
</feature>
<organism evidence="6 7">
    <name type="scientific">Crepidotus variabilis</name>
    <dbReference type="NCBI Taxonomy" id="179855"/>
    <lineage>
        <taxon>Eukaryota</taxon>
        <taxon>Fungi</taxon>
        <taxon>Dikarya</taxon>
        <taxon>Basidiomycota</taxon>
        <taxon>Agaricomycotina</taxon>
        <taxon>Agaricomycetes</taxon>
        <taxon>Agaricomycetidae</taxon>
        <taxon>Agaricales</taxon>
        <taxon>Agaricineae</taxon>
        <taxon>Crepidotaceae</taxon>
        <taxon>Crepidotus</taxon>
    </lineage>
</organism>
<evidence type="ECO:0000313" key="7">
    <source>
        <dbReference type="Proteomes" id="UP000807306"/>
    </source>
</evidence>
<dbReference type="PRINTS" id="PR00420">
    <property type="entry name" value="RNGMNOXGNASE"/>
</dbReference>
<dbReference type="InterPro" id="IPR002938">
    <property type="entry name" value="FAD-bd"/>
</dbReference>
<evidence type="ECO:0000313" key="6">
    <source>
        <dbReference type="EMBL" id="KAF9530430.1"/>
    </source>
</evidence>
<dbReference type="GO" id="GO:0071949">
    <property type="term" value="F:FAD binding"/>
    <property type="evidence" value="ECO:0007669"/>
    <property type="project" value="InterPro"/>
</dbReference>
<sequence length="419" mass="46269">MSNKSLRVLISGAGIGGPVAAYWLAKAGHDVTVVERAPLLRKEGQTVDIRKEGLKVIEWMGIRAQVDERTTKEAGIRLVDDQGDLWADFPLTDSSVTSEVEIVRGELAMLFYEISKSNVKYIFGTTIQDFTETDEGVNVTLKKQSGGKLQQERFDMIIAAEGLYSRTRAKAFNEDISKPIHSLNFFAASFSLPADKNDTLWASGSLFPGRRGFLTRPDGFGRTRVTMTWFDPSRDSRELIHPSTPIDKQKEFVRQLYQGNSSSSLPRLLRGLATSDDVYFAEIGQTKASAWSRGRVVLLGDTAYCPSAMTGMGTTSAIVGAYVLAADIVRHPTDHAKAFQSYESHLRPWIEKIQHLSPAVSLATPSSKIGVWVLYWVAYLISLLLKLGLGNLVSRIFVESDRGLSLPPVSIFDTSEAKL</sequence>
<evidence type="ECO:0000256" key="4">
    <source>
        <dbReference type="SAM" id="Phobius"/>
    </source>
</evidence>
<dbReference type="OrthoDB" id="655030at2759"/>
<dbReference type="Proteomes" id="UP000807306">
    <property type="component" value="Unassembled WGS sequence"/>
</dbReference>
<dbReference type="Gene3D" id="3.30.9.10">
    <property type="entry name" value="D-Amino Acid Oxidase, subunit A, domain 2"/>
    <property type="match status" value="1"/>
</dbReference>
<evidence type="ECO:0000256" key="2">
    <source>
        <dbReference type="ARBA" id="ARBA00022827"/>
    </source>
</evidence>
<dbReference type="InterPro" id="IPR036188">
    <property type="entry name" value="FAD/NAD-bd_sf"/>
</dbReference>
<dbReference type="AlphaFoldDB" id="A0A9P6EJW4"/>
<keyword evidence="2" id="KW-0274">FAD</keyword>
<dbReference type="Gene3D" id="3.50.50.60">
    <property type="entry name" value="FAD/NAD(P)-binding domain"/>
    <property type="match status" value="1"/>
</dbReference>
<keyword evidence="4" id="KW-0812">Transmembrane</keyword>
<dbReference type="Pfam" id="PF01494">
    <property type="entry name" value="FAD_binding_3"/>
    <property type="match status" value="1"/>
</dbReference>
<keyword evidence="4" id="KW-0472">Membrane</keyword>
<gene>
    <name evidence="6" type="ORF">CPB83DRAFT_850905</name>
</gene>
<protein>
    <recommendedName>
        <fullName evidence="5">FAD-binding domain-containing protein</fullName>
    </recommendedName>
</protein>
<keyword evidence="1" id="KW-0285">Flavoprotein</keyword>
<dbReference type="PANTHER" id="PTHR46865:SF2">
    <property type="entry name" value="MONOOXYGENASE"/>
    <property type="match status" value="1"/>
</dbReference>
<evidence type="ECO:0000256" key="1">
    <source>
        <dbReference type="ARBA" id="ARBA00022630"/>
    </source>
</evidence>
<keyword evidence="4" id="KW-1133">Transmembrane helix</keyword>
<proteinExistence type="predicted"/>
<comment type="caution">
    <text evidence="6">The sequence shown here is derived from an EMBL/GenBank/DDBJ whole genome shotgun (WGS) entry which is preliminary data.</text>
</comment>
<accession>A0A9P6EJW4</accession>
<keyword evidence="7" id="KW-1185">Reference proteome</keyword>
<feature type="domain" description="FAD-binding" evidence="5">
    <location>
        <begin position="7"/>
        <end position="352"/>
    </location>
</feature>
<name>A0A9P6EJW4_9AGAR</name>